<proteinExistence type="inferred from homology"/>
<dbReference type="Gene3D" id="2.40.40.10">
    <property type="entry name" value="RlpA-like domain"/>
    <property type="match status" value="1"/>
</dbReference>
<feature type="chain" id="PRO_5044946902" description="Endolytic peptidoglycan transglycosylase RlpA" evidence="3">
    <location>
        <begin position="30"/>
        <end position="252"/>
    </location>
</feature>
<organism evidence="7 8">
    <name type="scientific">Endosaccharibacter trunci</name>
    <dbReference type="NCBI Taxonomy" id="2812733"/>
    <lineage>
        <taxon>Bacteria</taxon>
        <taxon>Pseudomonadati</taxon>
        <taxon>Pseudomonadota</taxon>
        <taxon>Alphaproteobacteria</taxon>
        <taxon>Acetobacterales</taxon>
        <taxon>Acetobacteraceae</taxon>
        <taxon>Endosaccharibacter</taxon>
    </lineage>
</organism>
<evidence type="ECO:0000256" key="2">
    <source>
        <dbReference type="ARBA" id="ARBA00023316"/>
    </source>
</evidence>
<protein>
    <recommendedName>
        <fullName evidence="3">Endolytic peptidoglycan transglycosylase RlpA</fullName>
        <ecNumber evidence="3">4.2.2.-</ecNumber>
    </recommendedName>
</protein>
<comment type="caution">
    <text evidence="7">The sequence shown here is derived from an EMBL/GenBank/DDBJ whole genome shotgun (WGS) entry which is preliminary data.</text>
</comment>
<keyword evidence="8" id="KW-1185">Reference proteome</keyword>
<dbReference type="SUPFAM" id="SSF50685">
    <property type="entry name" value="Barwin-like endoglucanases"/>
    <property type="match status" value="1"/>
</dbReference>
<dbReference type="Proteomes" id="UP001524587">
    <property type="component" value="Unassembled WGS sequence"/>
</dbReference>
<dbReference type="PANTHER" id="PTHR34183:SF8">
    <property type="entry name" value="ENDOLYTIC PEPTIDOGLYCAN TRANSGLYCOSYLASE RLPA-RELATED"/>
    <property type="match status" value="1"/>
</dbReference>
<evidence type="ECO:0000259" key="6">
    <source>
        <dbReference type="Pfam" id="PF03330"/>
    </source>
</evidence>
<feature type="compositionally biased region" description="Basic residues" evidence="5">
    <location>
        <begin position="241"/>
        <end position="252"/>
    </location>
</feature>
<gene>
    <name evidence="3" type="primary">rlpA</name>
    <name evidence="7" type="ORF">NFI95_14460</name>
</gene>
<evidence type="ECO:0000256" key="4">
    <source>
        <dbReference type="RuleBase" id="RU003495"/>
    </source>
</evidence>
<feature type="signal peptide" evidence="3">
    <location>
        <begin position="1"/>
        <end position="29"/>
    </location>
</feature>
<comment type="similarity">
    <text evidence="3 4">Belongs to the RlpA family.</text>
</comment>
<evidence type="ECO:0000256" key="5">
    <source>
        <dbReference type="SAM" id="MobiDB-lite"/>
    </source>
</evidence>
<keyword evidence="3" id="KW-0732">Signal</keyword>
<dbReference type="InterPro" id="IPR009009">
    <property type="entry name" value="RlpA-like_DPBB"/>
</dbReference>
<evidence type="ECO:0000256" key="1">
    <source>
        <dbReference type="ARBA" id="ARBA00023239"/>
    </source>
</evidence>
<dbReference type="EMBL" id="JAMSKV010000014">
    <property type="protein sequence ID" value="MCQ8279644.1"/>
    <property type="molecule type" value="Genomic_DNA"/>
</dbReference>
<accession>A0ABT1W9T2</accession>
<dbReference type="EC" id="4.2.2.-" evidence="3"/>
<evidence type="ECO:0000313" key="8">
    <source>
        <dbReference type="Proteomes" id="UP001524587"/>
    </source>
</evidence>
<name>A0ABT1W9T2_9PROT</name>
<dbReference type="InterPro" id="IPR012997">
    <property type="entry name" value="RplA"/>
</dbReference>
<dbReference type="NCBIfam" id="TIGR00413">
    <property type="entry name" value="rlpA"/>
    <property type="match status" value="1"/>
</dbReference>
<dbReference type="HAMAP" id="MF_02071">
    <property type="entry name" value="RlpA"/>
    <property type="match status" value="1"/>
</dbReference>
<dbReference type="InterPro" id="IPR034718">
    <property type="entry name" value="RlpA"/>
</dbReference>
<feature type="region of interest" description="Disordered" evidence="5">
    <location>
        <begin position="220"/>
        <end position="252"/>
    </location>
</feature>
<sequence precursor="true">MKGIVTTRFTIAFAAPAVAAFVSSVSASAATSPAVAPVPAQSAQVQTTQPQPIHVTAWAASVREHLGLGDSRPADPVADASAQVAPHGVTAWARSVEAHLASRAHRAAQAGRAALAWSESGMASWYGGRHAGHRTANGDTFNPMQLTCAHPTLPLGTKVLVTSETTGRSVVVTVNDRGPFGGRIVDLSRAAAARIGMLGAGTDNVTLQPATAEAVEVAQADESDTSDQAIAAANDGVTPSRHGRRHTRHGGR</sequence>
<dbReference type="PANTHER" id="PTHR34183">
    <property type="entry name" value="ENDOLYTIC PEPTIDOGLYCAN TRANSGLYCOSYLASE RLPA"/>
    <property type="match status" value="1"/>
</dbReference>
<dbReference type="Pfam" id="PF03330">
    <property type="entry name" value="DPBB_1"/>
    <property type="match status" value="1"/>
</dbReference>
<dbReference type="CDD" id="cd22268">
    <property type="entry name" value="DPBB_RlpA-like"/>
    <property type="match status" value="1"/>
</dbReference>
<feature type="domain" description="RlpA-like protein double-psi beta-barrel" evidence="6">
    <location>
        <begin position="119"/>
        <end position="206"/>
    </location>
</feature>
<evidence type="ECO:0000313" key="7">
    <source>
        <dbReference type="EMBL" id="MCQ8279644.1"/>
    </source>
</evidence>
<reference evidence="7 8" key="1">
    <citation type="submission" date="2022-06" db="EMBL/GenBank/DDBJ databases">
        <title>Endosaccharibacter gen. nov., sp. nov., endophytic bacteria isolated from sugarcane.</title>
        <authorList>
            <person name="Pitiwittayakul N."/>
            <person name="Yukphan P."/>
            <person name="Charoenyingcharoen P."/>
            <person name="Tanasupawat S."/>
        </authorList>
    </citation>
    <scope>NUCLEOTIDE SEQUENCE [LARGE SCALE GENOMIC DNA]</scope>
    <source>
        <strain evidence="7 8">KSS8</strain>
    </source>
</reference>
<evidence type="ECO:0000256" key="3">
    <source>
        <dbReference type="HAMAP-Rule" id="MF_02071"/>
    </source>
</evidence>
<dbReference type="InterPro" id="IPR036908">
    <property type="entry name" value="RlpA-like_sf"/>
</dbReference>
<keyword evidence="2 3" id="KW-0961">Cell wall biogenesis/degradation</keyword>
<keyword evidence="1 3" id="KW-0456">Lyase</keyword>
<comment type="function">
    <text evidence="3">Lytic transglycosylase with a strong preference for naked glycan strands that lack stem peptides.</text>
</comment>
<dbReference type="RefSeq" id="WP_422865131.1">
    <property type="nucleotide sequence ID" value="NZ_JAMSKV010000014.1"/>
</dbReference>